<accession>A0A6G0X7P3</accession>
<organism evidence="2 3">
    <name type="scientific">Aphanomyces euteiches</name>
    <dbReference type="NCBI Taxonomy" id="100861"/>
    <lineage>
        <taxon>Eukaryota</taxon>
        <taxon>Sar</taxon>
        <taxon>Stramenopiles</taxon>
        <taxon>Oomycota</taxon>
        <taxon>Saprolegniomycetes</taxon>
        <taxon>Saprolegniales</taxon>
        <taxon>Verrucalvaceae</taxon>
        <taxon>Aphanomyces</taxon>
    </lineage>
</organism>
<protein>
    <submittedName>
        <fullName evidence="2">Uncharacterized protein</fullName>
    </submittedName>
</protein>
<name>A0A6G0X7P3_9STRA</name>
<evidence type="ECO:0000313" key="3">
    <source>
        <dbReference type="Proteomes" id="UP000481153"/>
    </source>
</evidence>
<dbReference type="Proteomes" id="UP000481153">
    <property type="component" value="Unassembled WGS sequence"/>
</dbReference>
<keyword evidence="3" id="KW-1185">Reference proteome</keyword>
<proteinExistence type="predicted"/>
<feature type="coiled-coil region" evidence="1">
    <location>
        <begin position="99"/>
        <end position="161"/>
    </location>
</feature>
<keyword evidence="1" id="KW-0175">Coiled coil</keyword>
<evidence type="ECO:0000313" key="2">
    <source>
        <dbReference type="EMBL" id="KAF0736017.1"/>
    </source>
</evidence>
<dbReference type="VEuPathDB" id="FungiDB:AeMF1_005817"/>
<dbReference type="EMBL" id="VJMJ01000090">
    <property type="protein sequence ID" value="KAF0736017.1"/>
    <property type="molecule type" value="Genomic_DNA"/>
</dbReference>
<sequence length="442" mass="50223">MPQSTCTTKTTVLSMATTSYEMQHVENDDIVSAVLFSPDLGIVGGGVFGNVALNEPDDSDMWMSICNLLDQKSDDPSVEKDDGSTGAPKVKRKAKRVRVYTNKAEVQQLEVEIRQLQDELIQAKRRFESTTTDGSFLEIAVKQQRLEKNKVLQENQQLQDAVRERNEHIDHLQKIILKPARWTALPNVTPDESSRFIPADPTQRHAAIERTADCQYGRMQTMFIRAGAFDLRDDTCRGSLVSLACQEIGFLAMNDITIPSQLRIMLWLEQCGAPCTELKCQFQPNMIMSTVYNKYCIDRDGANYRSNSVRKIYQEANRFAIVFATAFEDGNIDRHLSDVVEDINAWWQIAPHSTDPSSSYLTIVGQSNISRLINSQDVEIGEVESTLRRILTSIQTSGEEEAPSYLKPSIERRRRMRQSIQRAMEHAIREFKDRTKQSGMQD</sequence>
<dbReference type="AlphaFoldDB" id="A0A6G0X7P3"/>
<gene>
    <name evidence="2" type="ORF">Ae201684_007605</name>
</gene>
<reference evidence="2 3" key="1">
    <citation type="submission" date="2019-07" db="EMBL/GenBank/DDBJ databases">
        <title>Genomics analysis of Aphanomyces spp. identifies a new class of oomycete effector associated with host adaptation.</title>
        <authorList>
            <person name="Gaulin E."/>
        </authorList>
    </citation>
    <scope>NUCLEOTIDE SEQUENCE [LARGE SCALE GENOMIC DNA]</scope>
    <source>
        <strain evidence="2 3">ATCC 201684</strain>
    </source>
</reference>
<evidence type="ECO:0000256" key="1">
    <source>
        <dbReference type="SAM" id="Coils"/>
    </source>
</evidence>
<comment type="caution">
    <text evidence="2">The sequence shown here is derived from an EMBL/GenBank/DDBJ whole genome shotgun (WGS) entry which is preliminary data.</text>
</comment>